<proteinExistence type="predicted"/>
<dbReference type="EMBL" id="MU277302">
    <property type="protein sequence ID" value="KAI0055239.1"/>
    <property type="molecule type" value="Genomic_DNA"/>
</dbReference>
<sequence>LPVAVAGDFNLHHREWEANAPRNDARGDDLIAWAAEHLLDIQNDPTVPTRRGQTNQRDTVIDL</sequence>
<dbReference type="Proteomes" id="UP000814140">
    <property type="component" value="Unassembled WGS sequence"/>
</dbReference>
<reference evidence="1" key="1">
    <citation type="submission" date="2021-03" db="EMBL/GenBank/DDBJ databases">
        <authorList>
            <consortium name="DOE Joint Genome Institute"/>
            <person name="Ahrendt S."/>
            <person name="Looney B.P."/>
            <person name="Miyauchi S."/>
            <person name="Morin E."/>
            <person name="Drula E."/>
            <person name="Courty P.E."/>
            <person name="Chicoki N."/>
            <person name="Fauchery L."/>
            <person name="Kohler A."/>
            <person name="Kuo A."/>
            <person name="Labutti K."/>
            <person name="Pangilinan J."/>
            <person name="Lipzen A."/>
            <person name="Riley R."/>
            <person name="Andreopoulos W."/>
            <person name="He G."/>
            <person name="Johnson J."/>
            <person name="Barry K.W."/>
            <person name="Grigoriev I.V."/>
            <person name="Nagy L."/>
            <person name="Hibbett D."/>
            <person name="Henrissat B."/>
            <person name="Matheny P.B."/>
            <person name="Labbe J."/>
            <person name="Martin F."/>
        </authorList>
    </citation>
    <scope>NUCLEOTIDE SEQUENCE</scope>
    <source>
        <strain evidence="1">HHB10654</strain>
    </source>
</reference>
<reference evidence="1" key="2">
    <citation type="journal article" date="2022" name="New Phytol.">
        <title>Evolutionary transition to the ectomycorrhizal habit in the genomes of a hyperdiverse lineage of mushroom-forming fungi.</title>
        <authorList>
            <person name="Looney B."/>
            <person name="Miyauchi S."/>
            <person name="Morin E."/>
            <person name="Drula E."/>
            <person name="Courty P.E."/>
            <person name="Kohler A."/>
            <person name="Kuo A."/>
            <person name="LaButti K."/>
            <person name="Pangilinan J."/>
            <person name="Lipzen A."/>
            <person name="Riley R."/>
            <person name="Andreopoulos W."/>
            <person name="He G."/>
            <person name="Johnson J."/>
            <person name="Nolan M."/>
            <person name="Tritt A."/>
            <person name="Barry K.W."/>
            <person name="Grigoriev I.V."/>
            <person name="Nagy L.G."/>
            <person name="Hibbett D."/>
            <person name="Henrissat B."/>
            <person name="Matheny P.B."/>
            <person name="Labbe J."/>
            <person name="Martin F.M."/>
        </authorList>
    </citation>
    <scope>NUCLEOTIDE SEQUENCE</scope>
    <source>
        <strain evidence="1">HHB10654</strain>
    </source>
</reference>
<feature type="non-terminal residue" evidence="1">
    <location>
        <position position="1"/>
    </location>
</feature>
<accession>A0ACB8SF92</accession>
<gene>
    <name evidence="1" type="ORF">BV25DRAFT_1775453</name>
</gene>
<feature type="non-terminal residue" evidence="1">
    <location>
        <position position="63"/>
    </location>
</feature>
<comment type="caution">
    <text evidence="1">The sequence shown here is derived from an EMBL/GenBank/DDBJ whole genome shotgun (WGS) entry which is preliminary data.</text>
</comment>
<keyword evidence="2" id="KW-1185">Reference proteome</keyword>
<organism evidence="1 2">
    <name type="scientific">Artomyces pyxidatus</name>
    <dbReference type="NCBI Taxonomy" id="48021"/>
    <lineage>
        <taxon>Eukaryota</taxon>
        <taxon>Fungi</taxon>
        <taxon>Dikarya</taxon>
        <taxon>Basidiomycota</taxon>
        <taxon>Agaricomycotina</taxon>
        <taxon>Agaricomycetes</taxon>
        <taxon>Russulales</taxon>
        <taxon>Auriscalpiaceae</taxon>
        <taxon>Artomyces</taxon>
    </lineage>
</organism>
<name>A0ACB8SF92_9AGAM</name>
<evidence type="ECO:0000313" key="2">
    <source>
        <dbReference type="Proteomes" id="UP000814140"/>
    </source>
</evidence>
<protein>
    <submittedName>
        <fullName evidence="1">Uncharacterized protein</fullName>
    </submittedName>
</protein>
<evidence type="ECO:0000313" key="1">
    <source>
        <dbReference type="EMBL" id="KAI0055239.1"/>
    </source>
</evidence>